<gene>
    <name evidence="3" type="ORF">GCM10010151_57020</name>
</gene>
<dbReference type="RefSeq" id="WP_252803868.1">
    <property type="nucleotide sequence ID" value="NZ_BAAABM010000053.1"/>
</dbReference>
<feature type="chain" id="PRO_5046654395" description="Secreted protein" evidence="2">
    <location>
        <begin position="28"/>
        <end position="130"/>
    </location>
</feature>
<feature type="region of interest" description="Disordered" evidence="1">
    <location>
        <begin position="39"/>
        <end position="130"/>
    </location>
</feature>
<evidence type="ECO:0000256" key="2">
    <source>
        <dbReference type="SAM" id="SignalP"/>
    </source>
</evidence>
<sequence length="130" mass="13384">MTAVILWALAVTVVILVHGTAPHGAHAAAVLASIQADHPALSPCPASRSTDRLRHDPGDGGRPTPWGHCDAVLHRAPAPPSGPGAQPLRPSTAQPAGPSADPRGTAPRRADRPARHAAQPEPATLQVFRC</sequence>
<name>A0ABP3H604_9ACTN</name>
<feature type="signal peptide" evidence="2">
    <location>
        <begin position="1"/>
        <end position="27"/>
    </location>
</feature>
<proteinExistence type="predicted"/>
<accession>A0ABP3H604</accession>
<evidence type="ECO:0000313" key="3">
    <source>
        <dbReference type="EMBL" id="GAA0359827.1"/>
    </source>
</evidence>
<keyword evidence="4" id="KW-1185">Reference proteome</keyword>
<organism evidence="3 4">
    <name type="scientific">Actinoallomurus spadix</name>
    <dbReference type="NCBI Taxonomy" id="79912"/>
    <lineage>
        <taxon>Bacteria</taxon>
        <taxon>Bacillati</taxon>
        <taxon>Actinomycetota</taxon>
        <taxon>Actinomycetes</taxon>
        <taxon>Streptosporangiales</taxon>
        <taxon>Thermomonosporaceae</taxon>
        <taxon>Actinoallomurus</taxon>
    </lineage>
</organism>
<reference evidence="4" key="1">
    <citation type="journal article" date="2019" name="Int. J. Syst. Evol. Microbiol.">
        <title>The Global Catalogue of Microorganisms (GCM) 10K type strain sequencing project: providing services to taxonomists for standard genome sequencing and annotation.</title>
        <authorList>
            <consortium name="The Broad Institute Genomics Platform"/>
            <consortium name="The Broad Institute Genome Sequencing Center for Infectious Disease"/>
            <person name="Wu L."/>
            <person name="Ma J."/>
        </authorList>
    </citation>
    <scope>NUCLEOTIDE SEQUENCE [LARGE SCALE GENOMIC DNA]</scope>
    <source>
        <strain evidence="4">JCM 3146</strain>
    </source>
</reference>
<evidence type="ECO:0000256" key="1">
    <source>
        <dbReference type="SAM" id="MobiDB-lite"/>
    </source>
</evidence>
<dbReference type="Proteomes" id="UP001501822">
    <property type="component" value="Unassembled WGS sequence"/>
</dbReference>
<protein>
    <recommendedName>
        <fullName evidence="5">Secreted protein</fullName>
    </recommendedName>
</protein>
<comment type="caution">
    <text evidence="3">The sequence shown here is derived from an EMBL/GenBank/DDBJ whole genome shotgun (WGS) entry which is preliminary data.</text>
</comment>
<evidence type="ECO:0008006" key="5">
    <source>
        <dbReference type="Google" id="ProtNLM"/>
    </source>
</evidence>
<keyword evidence="2" id="KW-0732">Signal</keyword>
<evidence type="ECO:0000313" key="4">
    <source>
        <dbReference type="Proteomes" id="UP001501822"/>
    </source>
</evidence>
<dbReference type="EMBL" id="BAAABM010000053">
    <property type="protein sequence ID" value="GAA0359827.1"/>
    <property type="molecule type" value="Genomic_DNA"/>
</dbReference>
<feature type="compositionally biased region" description="Basic and acidic residues" evidence="1">
    <location>
        <begin position="49"/>
        <end position="59"/>
    </location>
</feature>